<evidence type="ECO:0000256" key="9">
    <source>
        <dbReference type="ARBA" id="ARBA00022833"/>
    </source>
</evidence>
<evidence type="ECO:0000259" key="16">
    <source>
        <dbReference type="SMART" id="SM00382"/>
    </source>
</evidence>
<evidence type="ECO:0000256" key="3">
    <source>
        <dbReference type="ARBA" id="ARBA00010044"/>
    </source>
</evidence>
<dbReference type="InterPro" id="IPR037219">
    <property type="entry name" value="Peptidase_M41-like"/>
</dbReference>
<dbReference type="PANTHER" id="PTHR23076">
    <property type="entry name" value="METALLOPROTEASE M41 FTSH"/>
    <property type="match status" value="1"/>
</dbReference>
<dbReference type="GO" id="GO:0005886">
    <property type="term" value="C:plasma membrane"/>
    <property type="evidence" value="ECO:0007669"/>
    <property type="project" value="TreeGrafter"/>
</dbReference>
<dbReference type="AlphaFoldDB" id="A0A3E3DZ13"/>
<sequence length="450" mass="49612">MKNSYIKFMGNRPEDPAVIKSDINFTNVAGLDEIKEELLEISDFLTKPAKYKKFGAKIPSGVLLYGPPGTGKTLIAKALAGECGATFMYASGSEFIEKFVGIGASRIRALFDKARKKAPAIIFIDELDAIGVSRSTDNNSERDQTLNQFLIELDGFSENTGVVVMAATNRMDMLDSALLRPGRFDRHIYVGNPSSITRKEILNHHIQGKPVSKNLDIQKIVEKTNGLSGAHLANIVNESALMAIRKGRKVITNDEFDKAIIKTMAGLKNKSMILNNKEKRIVSFHEAGHALVSFILTGVLPDKVTIVPYGVSLGFVLTGSGEDNLILTKKELEEKICMLLAGRASEEIIFGEISTGAQNDIAKANELANSMVCEYGMSKYKNKTFDIKNDTIFKDEIDEEVTKILDSTYLKAKEIIKSNVEAINKLAKLLYKKEDLSSKDLEKIFDTALV</sequence>
<accession>A0A3E3DZ13</accession>
<dbReference type="SUPFAM" id="SSF140990">
    <property type="entry name" value="FtsH protease domain-like"/>
    <property type="match status" value="1"/>
</dbReference>
<keyword evidence="4 17" id="KW-0645">Protease</keyword>
<dbReference type="Pfam" id="PF17862">
    <property type="entry name" value="AAA_lid_3"/>
    <property type="match status" value="1"/>
</dbReference>
<evidence type="ECO:0000256" key="15">
    <source>
        <dbReference type="RuleBase" id="RU003651"/>
    </source>
</evidence>
<keyword evidence="5" id="KW-0812">Transmembrane</keyword>
<evidence type="ECO:0000256" key="12">
    <source>
        <dbReference type="ARBA" id="ARBA00022989"/>
    </source>
</evidence>
<keyword evidence="8" id="KW-0378">Hydrolase</keyword>
<name>A0A3E3DZ13_9FIRM</name>
<dbReference type="GO" id="GO:0004176">
    <property type="term" value="F:ATP-dependent peptidase activity"/>
    <property type="evidence" value="ECO:0007669"/>
    <property type="project" value="InterPro"/>
</dbReference>
<evidence type="ECO:0000256" key="10">
    <source>
        <dbReference type="ARBA" id="ARBA00022840"/>
    </source>
</evidence>
<protein>
    <submittedName>
        <fullName evidence="17">ATP-dependent zinc metalloprotease FtsH</fullName>
    </submittedName>
</protein>
<dbReference type="SMART" id="SM00382">
    <property type="entry name" value="AAA"/>
    <property type="match status" value="1"/>
</dbReference>
<gene>
    <name evidence="17" type="primary">hflB</name>
    <name evidence="17" type="ORF">DW687_05330</name>
</gene>
<dbReference type="GO" id="GO:0030163">
    <property type="term" value="P:protein catabolic process"/>
    <property type="evidence" value="ECO:0007669"/>
    <property type="project" value="TreeGrafter"/>
</dbReference>
<feature type="domain" description="AAA+ ATPase" evidence="16">
    <location>
        <begin position="58"/>
        <end position="194"/>
    </location>
</feature>
<evidence type="ECO:0000256" key="4">
    <source>
        <dbReference type="ARBA" id="ARBA00022670"/>
    </source>
</evidence>
<dbReference type="PANTHER" id="PTHR23076:SF97">
    <property type="entry name" value="ATP-DEPENDENT ZINC METALLOPROTEASE YME1L1"/>
    <property type="match status" value="1"/>
</dbReference>
<dbReference type="InterPro" id="IPR027417">
    <property type="entry name" value="P-loop_NTPase"/>
</dbReference>
<evidence type="ECO:0000256" key="13">
    <source>
        <dbReference type="ARBA" id="ARBA00023049"/>
    </source>
</evidence>
<evidence type="ECO:0000313" key="18">
    <source>
        <dbReference type="Proteomes" id="UP000261212"/>
    </source>
</evidence>
<evidence type="ECO:0000256" key="14">
    <source>
        <dbReference type="ARBA" id="ARBA00023136"/>
    </source>
</evidence>
<dbReference type="RefSeq" id="WP_117532029.1">
    <property type="nucleotide sequence ID" value="NZ_QUSM01000003.1"/>
</dbReference>
<evidence type="ECO:0000256" key="5">
    <source>
        <dbReference type="ARBA" id="ARBA00022692"/>
    </source>
</evidence>
<keyword evidence="11" id="KW-0809">Transit peptide</keyword>
<dbReference type="EMBL" id="QUSM01000003">
    <property type="protein sequence ID" value="RGD74189.1"/>
    <property type="molecule type" value="Genomic_DNA"/>
</dbReference>
<organism evidence="17 18">
    <name type="scientific">Anaerofustis stercorihominis</name>
    <dbReference type="NCBI Taxonomy" id="214853"/>
    <lineage>
        <taxon>Bacteria</taxon>
        <taxon>Bacillati</taxon>
        <taxon>Bacillota</taxon>
        <taxon>Clostridia</taxon>
        <taxon>Eubacteriales</taxon>
        <taxon>Eubacteriaceae</taxon>
        <taxon>Anaerofustis</taxon>
    </lineage>
</organism>
<dbReference type="GO" id="GO:0005524">
    <property type="term" value="F:ATP binding"/>
    <property type="evidence" value="ECO:0007669"/>
    <property type="project" value="UniProtKB-KW"/>
</dbReference>
<dbReference type="InterPro" id="IPR003593">
    <property type="entry name" value="AAA+_ATPase"/>
</dbReference>
<comment type="similarity">
    <text evidence="15">Belongs to the AAA ATPase family.</text>
</comment>
<dbReference type="GO" id="GO:0046872">
    <property type="term" value="F:metal ion binding"/>
    <property type="evidence" value="ECO:0007669"/>
    <property type="project" value="UniProtKB-KW"/>
</dbReference>
<dbReference type="GO" id="GO:0004222">
    <property type="term" value="F:metalloendopeptidase activity"/>
    <property type="evidence" value="ECO:0007669"/>
    <property type="project" value="InterPro"/>
</dbReference>
<evidence type="ECO:0000313" key="17">
    <source>
        <dbReference type="EMBL" id="RGD74189.1"/>
    </source>
</evidence>
<dbReference type="InterPro" id="IPR003959">
    <property type="entry name" value="ATPase_AAA_core"/>
</dbReference>
<evidence type="ECO:0000256" key="11">
    <source>
        <dbReference type="ARBA" id="ARBA00022946"/>
    </source>
</evidence>
<dbReference type="Gene3D" id="1.20.58.760">
    <property type="entry name" value="Peptidase M41"/>
    <property type="match status" value="1"/>
</dbReference>
<dbReference type="InterPro" id="IPR041569">
    <property type="entry name" value="AAA_lid_3"/>
</dbReference>
<comment type="cofactor">
    <cofactor evidence="1">
        <name>Zn(2+)</name>
        <dbReference type="ChEBI" id="CHEBI:29105"/>
    </cofactor>
</comment>
<dbReference type="SUPFAM" id="SSF52540">
    <property type="entry name" value="P-loop containing nucleoside triphosphate hydrolases"/>
    <property type="match status" value="1"/>
</dbReference>
<comment type="subcellular location">
    <subcellularLocation>
        <location evidence="2">Membrane</location>
        <topology evidence="2">Multi-pass membrane protein</topology>
    </subcellularLocation>
</comment>
<dbReference type="FunFam" id="3.40.50.300:FF:000277">
    <property type="entry name" value="ATP-dependent zinc metalloprotease FtsH"/>
    <property type="match status" value="1"/>
</dbReference>
<evidence type="ECO:0000256" key="2">
    <source>
        <dbReference type="ARBA" id="ARBA00004141"/>
    </source>
</evidence>
<dbReference type="InterPro" id="IPR000642">
    <property type="entry name" value="Peptidase_M41"/>
</dbReference>
<evidence type="ECO:0000256" key="8">
    <source>
        <dbReference type="ARBA" id="ARBA00022801"/>
    </source>
</evidence>
<keyword evidence="13 17" id="KW-0482">Metalloprotease</keyword>
<keyword evidence="9" id="KW-0862">Zinc</keyword>
<proteinExistence type="inferred from homology"/>
<keyword evidence="7 15" id="KW-0547">Nucleotide-binding</keyword>
<dbReference type="Gene3D" id="1.10.8.60">
    <property type="match status" value="1"/>
</dbReference>
<keyword evidence="10 15" id="KW-0067">ATP-binding</keyword>
<dbReference type="InterPro" id="IPR003960">
    <property type="entry name" value="ATPase_AAA_CS"/>
</dbReference>
<evidence type="ECO:0000256" key="1">
    <source>
        <dbReference type="ARBA" id="ARBA00001947"/>
    </source>
</evidence>
<evidence type="ECO:0000256" key="7">
    <source>
        <dbReference type="ARBA" id="ARBA00022741"/>
    </source>
</evidence>
<dbReference type="Pfam" id="PF00004">
    <property type="entry name" value="AAA"/>
    <property type="match status" value="1"/>
</dbReference>
<keyword evidence="12" id="KW-1133">Transmembrane helix</keyword>
<reference evidence="17 18" key="1">
    <citation type="submission" date="2018-08" db="EMBL/GenBank/DDBJ databases">
        <title>A genome reference for cultivated species of the human gut microbiota.</title>
        <authorList>
            <person name="Zou Y."/>
            <person name="Xue W."/>
            <person name="Luo G."/>
        </authorList>
    </citation>
    <scope>NUCLEOTIDE SEQUENCE [LARGE SCALE GENOMIC DNA]</scope>
    <source>
        <strain evidence="17 18">AM25-6</strain>
    </source>
</reference>
<dbReference type="GO" id="GO:0006508">
    <property type="term" value="P:proteolysis"/>
    <property type="evidence" value="ECO:0007669"/>
    <property type="project" value="UniProtKB-KW"/>
</dbReference>
<dbReference type="PRINTS" id="PR00830">
    <property type="entry name" value="ENDOLAPTASE"/>
</dbReference>
<keyword evidence="6" id="KW-0479">Metal-binding</keyword>
<dbReference type="CDD" id="cd19501">
    <property type="entry name" value="RecA-like_FtsH"/>
    <property type="match status" value="1"/>
</dbReference>
<dbReference type="Gene3D" id="3.40.50.300">
    <property type="entry name" value="P-loop containing nucleotide triphosphate hydrolases"/>
    <property type="match status" value="1"/>
</dbReference>
<dbReference type="Pfam" id="PF01434">
    <property type="entry name" value="Peptidase_M41"/>
    <property type="match status" value="1"/>
</dbReference>
<dbReference type="GO" id="GO:0016887">
    <property type="term" value="F:ATP hydrolysis activity"/>
    <property type="evidence" value="ECO:0007669"/>
    <property type="project" value="InterPro"/>
</dbReference>
<dbReference type="FunFam" id="1.10.8.60:FF:000001">
    <property type="entry name" value="ATP-dependent zinc metalloprotease FtsH"/>
    <property type="match status" value="1"/>
</dbReference>
<evidence type="ECO:0000256" key="6">
    <source>
        <dbReference type="ARBA" id="ARBA00022723"/>
    </source>
</evidence>
<comment type="similarity">
    <text evidence="3">In the C-terminal section; belongs to the peptidase M41 family.</text>
</comment>
<dbReference type="PROSITE" id="PS00674">
    <property type="entry name" value="AAA"/>
    <property type="match status" value="1"/>
</dbReference>
<comment type="caution">
    <text evidence="17">The sequence shown here is derived from an EMBL/GenBank/DDBJ whole genome shotgun (WGS) entry which is preliminary data.</text>
</comment>
<dbReference type="Proteomes" id="UP000261212">
    <property type="component" value="Unassembled WGS sequence"/>
</dbReference>
<keyword evidence="14" id="KW-0472">Membrane</keyword>